<dbReference type="Proteomes" id="UP000325286">
    <property type="component" value="Chromosome"/>
</dbReference>
<dbReference type="GO" id="GO:0016020">
    <property type="term" value="C:membrane"/>
    <property type="evidence" value="ECO:0007669"/>
    <property type="project" value="TreeGrafter"/>
</dbReference>
<organism evidence="2 3">
    <name type="scientific">Roseimaritima ulvae</name>
    <dbReference type="NCBI Taxonomy" id="980254"/>
    <lineage>
        <taxon>Bacteria</taxon>
        <taxon>Pseudomonadati</taxon>
        <taxon>Planctomycetota</taxon>
        <taxon>Planctomycetia</taxon>
        <taxon>Pirellulales</taxon>
        <taxon>Pirellulaceae</taxon>
        <taxon>Roseimaritima</taxon>
    </lineage>
</organism>
<feature type="transmembrane region" description="Helical" evidence="1">
    <location>
        <begin position="51"/>
        <end position="69"/>
    </location>
</feature>
<dbReference type="PANTHER" id="PTHR32251:SF17">
    <property type="entry name" value="STEROID 5-ALPHA REDUCTASE C-TERMINAL DOMAIN-CONTAINING PROTEIN"/>
    <property type="match status" value="1"/>
</dbReference>
<protein>
    <submittedName>
        <fullName evidence="2">3-oxo-5-alpha-steroid 4-dehydrogenase</fullName>
    </submittedName>
</protein>
<dbReference type="AlphaFoldDB" id="A0A5B9QV67"/>
<gene>
    <name evidence="2" type="ORF">UC8_29840</name>
</gene>
<dbReference type="KEGG" id="rul:UC8_29840"/>
<reference evidence="2 3" key="1">
    <citation type="submission" date="2019-08" db="EMBL/GenBank/DDBJ databases">
        <title>Deep-cultivation of Planctomycetes and their phenomic and genomic characterization uncovers novel biology.</title>
        <authorList>
            <person name="Wiegand S."/>
            <person name="Jogler M."/>
            <person name="Boedeker C."/>
            <person name="Pinto D."/>
            <person name="Vollmers J."/>
            <person name="Rivas-Marin E."/>
            <person name="Kohn T."/>
            <person name="Peeters S.H."/>
            <person name="Heuer A."/>
            <person name="Rast P."/>
            <person name="Oberbeckmann S."/>
            <person name="Bunk B."/>
            <person name="Jeske O."/>
            <person name="Meyerdierks A."/>
            <person name="Storesund J.E."/>
            <person name="Kallscheuer N."/>
            <person name="Luecker S."/>
            <person name="Lage O.M."/>
            <person name="Pohl T."/>
            <person name="Merkel B.J."/>
            <person name="Hornburger P."/>
            <person name="Mueller R.-W."/>
            <person name="Bruemmer F."/>
            <person name="Labrenz M."/>
            <person name="Spormann A.M."/>
            <person name="Op den Camp H."/>
            <person name="Overmann J."/>
            <person name="Amann R."/>
            <person name="Jetten M.S.M."/>
            <person name="Mascher T."/>
            <person name="Medema M.H."/>
            <person name="Devos D.P."/>
            <person name="Kaster A.-K."/>
            <person name="Ovreas L."/>
            <person name="Rohde M."/>
            <person name="Galperin M.Y."/>
            <person name="Jogler C."/>
        </authorList>
    </citation>
    <scope>NUCLEOTIDE SEQUENCE [LARGE SCALE GENOMIC DNA]</scope>
    <source>
        <strain evidence="2 3">UC8</strain>
    </source>
</reference>
<dbReference type="EMBL" id="CP042914">
    <property type="protein sequence ID" value="QEG40966.1"/>
    <property type="molecule type" value="Genomic_DNA"/>
</dbReference>
<proteinExistence type="predicted"/>
<feature type="transmembrane region" description="Helical" evidence="1">
    <location>
        <begin position="106"/>
        <end position="125"/>
    </location>
</feature>
<dbReference type="PROSITE" id="PS50244">
    <property type="entry name" value="S5A_REDUCTASE"/>
    <property type="match status" value="1"/>
</dbReference>
<keyword evidence="3" id="KW-1185">Reference proteome</keyword>
<accession>A0A5B9QV67</accession>
<keyword evidence="1" id="KW-0812">Transmembrane</keyword>
<feature type="transmembrane region" description="Helical" evidence="1">
    <location>
        <begin position="81"/>
        <end position="100"/>
    </location>
</feature>
<dbReference type="PANTHER" id="PTHR32251">
    <property type="entry name" value="3-OXO-5-ALPHA-STEROID 4-DEHYDROGENASE"/>
    <property type="match status" value="1"/>
</dbReference>
<keyword evidence="1" id="KW-1133">Transmembrane helix</keyword>
<dbReference type="Pfam" id="PF06966">
    <property type="entry name" value="DUF1295"/>
    <property type="match status" value="1"/>
</dbReference>
<keyword evidence="1" id="KW-0472">Membrane</keyword>
<evidence type="ECO:0000313" key="3">
    <source>
        <dbReference type="Proteomes" id="UP000325286"/>
    </source>
</evidence>
<name>A0A5B9QV67_9BACT</name>
<feature type="transmembrane region" description="Helical" evidence="1">
    <location>
        <begin position="146"/>
        <end position="167"/>
    </location>
</feature>
<feature type="transmembrane region" description="Helical" evidence="1">
    <location>
        <begin position="187"/>
        <end position="210"/>
    </location>
</feature>
<dbReference type="RefSeq" id="WP_238388579.1">
    <property type="nucleotide sequence ID" value="NZ_CP042914.1"/>
</dbReference>
<sequence length="310" mass="35615">MGSQLRTMLQQRQAQGRRSLRERNETCSQRFVRGANNDQLPLVFLMQLAEWLLMNLAIVAAVLFLLWLVSLPLRNASIVDIFWGLGFVLVAWASLVIGGAASFGPLLIVTLVTVWGLRLAGYLAWRNIGKPEDYRYRQMREHHGTRFPLVSLFTVFALQGLLLWIISLPVQVAILGEPGGQAYEWAGWRWLGVALWMLGLFFEGVGDWQLARFKARPENRGRVMNRGLWRYTRHPNYFGDFLVWWGLYVVTAQSGSWWWTIIGPLLMSFLLLRVSGVRLLESSLKHRVDGYREYVQTTNAFFPGPKTRAD</sequence>
<dbReference type="Gene3D" id="1.20.120.1630">
    <property type="match status" value="1"/>
</dbReference>
<evidence type="ECO:0000256" key="1">
    <source>
        <dbReference type="SAM" id="Phobius"/>
    </source>
</evidence>
<dbReference type="InterPro" id="IPR010721">
    <property type="entry name" value="UstE-like"/>
</dbReference>
<evidence type="ECO:0000313" key="2">
    <source>
        <dbReference type="EMBL" id="QEG40966.1"/>
    </source>
</evidence>